<reference evidence="1" key="1">
    <citation type="journal article" date="2023" name="DNA Res.">
        <title>Chromosome-level genome assembly of Phrynocephalus forsythii using third-generation DNA sequencing and Hi-C analysis.</title>
        <authorList>
            <person name="Qi Y."/>
            <person name="Zhao W."/>
            <person name="Zhao Y."/>
            <person name="Niu C."/>
            <person name="Cao S."/>
            <person name="Zhang Y."/>
        </authorList>
    </citation>
    <scope>NUCLEOTIDE SEQUENCE</scope>
    <source>
        <tissue evidence="1">Muscle</tissue>
    </source>
</reference>
<dbReference type="AlphaFoldDB" id="A0A9Q0XM03"/>
<name>A0A9Q0XM03_9SAUR</name>
<comment type="caution">
    <text evidence="1">The sequence shown here is derived from an EMBL/GenBank/DDBJ whole genome shotgun (WGS) entry which is preliminary data.</text>
</comment>
<evidence type="ECO:0000313" key="2">
    <source>
        <dbReference type="Proteomes" id="UP001142489"/>
    </source>
</evidence>
<evidence type="ECO:0000313" key="1">
    <source>
        <dbReference type="EMBL" id="KAJ7317243.1"/>
    </source>
</evidence>
<dbReference type="Proteomes" id="UP001142489">
    <property type="component" value="Unassembled WGS sequence"/>
</dbReference>
<protein>
    <submittedName>
        <fullName evidence="1">Uncharacterized protein</fullName>
    </submittedName>
</protein>
<sequence length="139" mass="15635">MPDILKKSPLPQQEVGSTLSVSKGYQMGHNAFPKLHKPCMSQMWLLAVCLLLGLRSEVDAVTCSDCTIYFPGVFSTCRSPSGTCTVENGLCMIMKYYEGRYLKKVVRTCVEQTSTMCGQQLSQHHDLQWHETSCFKDET</sequence>
<proteinExistence type="predicted"/>
<gene>
    <name evidence="1" type="ORF">JRQ81_003405</name>
</gene>
<dbReference type="EMBL" id="JAPFRF010000011">
    <property type="protein sequence ID" value="KAJ7317243.1"/>
    <property type="molecule type" value="Genomic_DNA"/>
</dbReference>
<keyword evidence="2" id="KW-1185">Reference proteome</keyword>
<accession>A0A9Q0XM03</accession>
<organism evidence="1 2">
    <name type="scientific">Phrynocephalus forsythii</name>
    <dbReference type="NCBI Taxonomy" id="171643"/>
    <lineage>
        <taxon>Eukaryota</taxon>
        <taxon>Metazoa</taxon>
        <taxon>Chordata</taxon>
        <taxon>Craniata</taxon>
        <taxon>Vertebrata</taxon>
        <taxon>Euteleostomi</taxon>
        <taxon>Lepidosauria</taxon>
        <taxon>Squamata</taxon>
        <taxon>Bifurcata</taxon>
        <taxon>Unidentata</taxon>
        <taxon>Episquamata</taxon>
        <taxon>Toxicofera</taxon>
        <taxon>Iguania</taxon>
        <taxon>Acrodonta</taxon>
        <taxon>Agamidae</taxon>
        <taxon>Agaminae</taxon>
        <taxon>Phrynocephalus</taxon>
    </lineage>
</organism>